<feature type="transmembrane region" description="Helical" evidence="10">
    <location>
        <begin position="427"/>
        <end position="448"/>
    </location>
</feature>
<evidence type="ECO:0000256" key="3">
    <source>
        <dbReference type="ARBA" id="ARBA00010617"/>
    </source>
</evidence>
<organism evidence="11 12">
    <name type="scientific">Rhizoctonia solani</name>
    <dbReference type="NCBI Taxonomy" id="456999"/>
    <lineage>
        <taxon>Eukaryota</taxon>
        <taxon>Fungi</taxon>
        <taxon>Dikarya</taxon>
        <taxon>Basidiomycota</taxon>
        <taxon>Agaricomycotina</taxon>
        <taxon>Agaricomycetes</taxon>
        <taxon>Cantharellales</taxon>
        <taxon>Ceratobasidiaceae</taxon>
        <taxon>Rhizoctonia</taxon>
    </lineage>
</organism>
<feature type="transmembrane region" description="Helical" evidence="10">
    <location>
        <begin position="156"/>
        <end position="181"/>
    </location>
</feature>
<dbReference type="InterPro" id="IPR017972">
    <property type="entry name" value="Cyt_P450_CS"/>
</dbReference>
<dbReference type="GO" id="GO:0016705">
    <property type="term" value="F:oxidoreductase activity, acting on paired donors, with incorporation or reduction of molecular oxygen"/>
    <property type="evidence" value="ECO:0007669"/>
    <property type="project" value="InterPro"/>
</dbReference>
<evidence type="ECO:0000256" key="6">
    <source>
        <dbReference type="ARBA" id="ARBA00023002"/>
    </source>
</evidence>
<dbReference type="KEGG" id="rsx:RhiXN_10278"/>
<keyword evidence="5 9" id="KW-0479">Metal-binding</keyword>
<evidence type="ECO:0000256" key="8">
    <source>
        <dbReference type="ARBA" id="ARBA00023033"/>
    </source>
</evidence>
<accession>A0A8H8SZT4</accession>
<name>A0A8H8SZT4_9AGAM</name>
<dbReference type="RefSeq" id="XP_043184191.1">
    <property type="nucleotide sequence ID" value="XM_043330094.1"/>
</dbReference>
<dbReference type="InterPro" id="IPR050364">
    <property type="entry name" value="Cytochrome_P450_fung"/>
</dbReference>
<keyword evidence="6" id="KW-0560">Oxidoreductase</keyword>
<dbReference type="GO" id="GO:0020037">
    <property type="term" value="F:heme binding"/>
    <property type="evidence" value="ECO:0007669"/>
    <property type="project" value="InterPro"/>
</dbReference>
<dbReference type="AlphaFoldDB" id="A0A8H8SZT4"/>
<evidence type="ECO:0000256" key="5">
    <source>
        <dbReference type="ARBA" id="ARBA00022723"/>
    </source>
</evidence>
<dbReference type="PANTHER" id="PTHR46300:SF7">
    <property type="entry name" value="P450, PUTATIVE (EUROFUNG)-RELATED"/>
    <property type="match status" value="1"/>
</dbReference>
<evidence type="ECO:0000256" key="1">
    <source>
        <dbReference type="ARBA" id="ARBA00001971"/>
    </source>
</evidence>
<gene>
    <name evidence="11" type="ORF">RhiXN_10278</name>
</gene>
<feature type="binding site" description="axial binding residue" evidence="9">
    <location>
        <position position="678"/>
    </location>
    <ligand>
        <name>heme</name>
        <dbReference type="ChEBI" id="CHEBI:30413"/>
    </ligand>
    <ligandPart>
        <name>Fe</name>
        <dbReference type="ChEBI" id="CHEBI:18248"/>
    </ligandPart>
</feature>
<keyword evidence="10" id="KW-0812">Transmembrane</keyword>
<dbReference type="Pfam" id="PF00067">
    <property type="entry name" value="p450"/>
    <property type="match status" value="2"/>
</dbReference>
<evidence type="ECO:0000256" key="7">
    <source>
        <dbReference type="ARBA" id="ARBA00023004"/>
    </source>
</evidence>
<evidence type="ECO:0000256" key="10">
    <source>
        <dbReference type="SAM" id="Phobius"/>
    </source>
</evidence>
<proteinExistence type="inferred from homology"/>
<dbReference type="PANTHER" id="PTHR46300">
    <property type="entry name" value="P450, PUTATIVE (EUROFUNG)-RELATED-RELATED"/>
    <property type="match status" value="1"/>
</dbReference>
<dbReference type="GO" id="GO:0005506">
    <property type="term" value="F:iron ion binding"/>
    <property type="evidence" value="ECO:0007669"/>
    <property type="project" value="InterPro"/>
</dbReference>
<dbReference type="Proteomes" id="UP000650533">
    <property type="component" value="Chromosome 11"/>
</dbReference>
<feature type="transmembrane region" description="Helical" evidence="10">
    <location>
        <begin position="343"/>
        <end position="361"/>
    </location>
</feature>
<evidence type="ECO:0000256" key="2">
    <source>
        <dbReference type="ARBA" id="ARBA00005179"/>
    </source>
</evidence>
<dbReference type="PRINTS" id="PR00385">
    <property type="entry name" value="P450"/>
</dbReference>
<dbReference type="GO" id="GO:0004497">
    <property type="term" value="F:monooxygenase activity"/>
    <property type="evidence" value="ECO:0007669"/>
    <property type="project" value="UniProtKB-KW"/>
</dbReference>
<keyword evidence="4 9" id="KW-0349">Heme</keyword>
<dbReference type="InterPro" id="IPR001128">
    <property type="entry name" value="Cyt_P450"/>
</dbReference>
<dbReference type="PRINTS" id="PR00463">
    <property type="entry name" value="EP450I"/>
</dbReference>
<dbReference type="EMBL" id="CP059668">
    <property type="protein sequence ID" value="QRW23954.1"/>
    <property type="molecule type" value="Genomic_DNA"/>
</dbReference>
<dbReference type="Gene3D" id="1.10.630.10">
    <property type="entry name" value="Cytochrome P450"/>
    <property type="match status" value="2"/>
</dbReference>
<comment type="similarity">
    <text evidence="3">Belongs to the cytochrome P450 family.</text>
</comment>
<keyword evidence="10" id="KW-1133">Transmembrane helix</keyword>
<dbReference type="SUPFAM" id="SSF48264">
    <property type="entry name" value="Cytochrome P450"/>
    <property type="match status" value="2"/>
</dbReference>
<evidence type="ECO:0000313" key="12">
    <source>
        <dbReference type="Proteomes" id="UP000650533"/>
    </source>
</evidence>
<evidence type="ECO:0000313" key="11">
    <source>
        <dbReference type="EMBL" id="QRW23954.1"/>
    </source>
</evidence>
<sequence>MLNNWLNARAVTQFHPVQEKQVQPLLRRLVCLIDDPHPFEKVKRSIFINTASSMLKLAYGYTLQADDPVFQDIHLTTKNSEVAGMFTNFLVNVFPLLSYVPHWFPGAGWKRTAYGWRQLKEQALSVPYEWTKAQIASGTAEPSILEEEKERSMKEVAFIIVGAGTDTTSTALVAFVAAMVLNPDVQAKAQKELDSVLGPTSLPTMSDRERLPYMRKLIQEVLRWQPTVPTAVPHACWRDDTTKDMTSKKGQSSSLAHGYFRAITRDENIYKDPEAFNPDRFQDLDVPHAPVFGWGRRKCPGIYFAEASLFITIASLLATFTFSRKREPDGQEIVPKIENMSNALVIPLATAATLCIMPMRASRTPSTSYYLSHTTQSFTAHHVSSISPAYHRAAAFGAVTAQKDSSPIVGSSDETGQKDERAVQIPVIAAMASFNTLIVAVQMFPFWARNIVKLLPWYFSGFMKQTRFFGLVTALIEARLKRGSNEEDGPDFIDKFLEAKNEDGTGMTADELRSKTSVMLLAGSDTSSNTLSSLFYHVIIHPDMQRKLQNELDEHLSPIQSEDSNNEGGIVVPPSDIVPDYNNIKNLPYLNARIKEVLCLHSTIGTGLPRIVPEGKTLTVAGQTFKAGSVISVPSYVTNRLDVWGLDASEFRPERWLDENAALVNKYFVPFSTGPWSCIGRNLAYMNLALITAGLLRRYSIEALPTTKVLTVHGTFVREAAHCEVAIKRRD</sequence>
<dbReference type="InterPro" id="IPR002401">
    <property type="entry name" value="Cyt_P450_E_grp-I"/>
</dbReference>
<dbReference type="GeneID" id="67032557"/>
<keyword evidence="7 9" id="KW-0408">Iron</keyword>
<keyword evidence="10" id="KW-0472">Membrane</keyword>
<evidence type="ECO:0000256" key="9">
    <source>
        <dbReference type="PIRSR" id="PIRSR602401-1"/>
    </source>
</evidence>
<evidence type="ECO:0000256" key="4">
    <source>
        <dbReference type="ARBA" id="ARBA00022617"/>
    </source>
</evidence>
<protein>
    <submittedName>
        <fullName evidence="11">Cytochrome P450 family protein</fullName>
    </submittedName>
</protein>
<dbReference type="InterPro" id="IPR036396">
    <property type="entry name" value="Cyt_P450_sf"/>
</dbReference>
<reference evidence="11" key="1">
    <citation type="submission" date="2020-05" db="EMBL/GenBank/DDBJ databases">
        <title>Evolutionary and genomic comparisons of hybrid uninucleate and nonhybrid Rhizoctonia fungi.</title>
        <authorList>
            <person name="Li C."/>
            <person name="Chen X."/>
        </authorList>
    </citation>
    <scope>NUCLEOTIDE SEQUENCE</scope>
    <source>
        <strain evidence="11">AG-1 IA</strain>
    </source>
</reference>
<comment type="cofactor">
    <cofactor evidence="1 9">
        <name>heme</name>
        <dbReference type="ChEBI" id="CHEBI:30413"/>
    </cofactor>
</comment>
<comment type="pathway">
    <text evidence="2">Secondary metabolite biosynthesis.</text>
</comment>
<dbReference type="PROSITE" id="PS00086">
    <property type="entry name" value="CYTOCHROME_P450"/>
    <property type="match status" value="1"/>
</dbReference>
<feature type="transmembrane region" description="Helical" evidence="10">
    <location>
        <begin position="302"/>
        <end position="323"/>
    </location>
</feature>
<keyword evidence="8" id="KW-0503">Monooxygenase</keyword>